<dbReference type="PANTHER" id="PTHR43553:SF24">
    <property type="entry name" value="ENERGY-COUPLING FACTOR TRANSPORTER ATP-BINDING PROTEIN ECFA1"/>
    <property type="match status" value="1"/>
</dbReference>
<keyword evidence="2" id="KW-0813">Transport</keyword>
<dbReference type="GO" id="GO:0005524">
    <property type="term" value="F:ATP binding"/>
    <property type="evidence" value="ECO:0007669"/>
    <property type="project" value="UniProtKB-KW"/>
</dbReference>
<evidence type="ECO:0000256" key="1">
    <source>
        <dbReference type="ARBA" id="ARBA00005417"/>
    </source>
</evidence>
<dbReference type="GO" id="GO:0043190">
    <property type="term" value="C:ATP-binding cassette (ABC) transporter complex"/>
    <property type="evidence" value="ECO:0007669"/>
    <property type="project" value="TreeGrafter"/>
</dbReference>
<dbReference type="InterPro" id="IPR003439">
    <property type="entry name" value="ABC_transporter-like_ATP-bd"/>
</dbReference>
<dbReference type="Pfam" id="PF00005">
    <property type="entry name" value="ABC_tran"/>
    <property type="match status" value="1"/>
</dbReference>
<dbReference type="Proteomes" id="UP000269974">
    <property type="component" value="Unassembled WGS sequence"/>
</dbReference>
<keyword evidence="4" id="KW-0067">ATP-binding</keyword>
<dbReference type="SUPFAM" id="SSF52540">
    <property type="entry name" value="P-loop containing nucleoside triphosphate hydrolases"/>
    <property type="match status" value="1"/>
</dbReference>
<organism evidence="5 6">
    <name type="scientific">Actinobaculum suis</name>
    <dbReference type="NCBI Taxonomy" id="1657"/>
    <lineage>
        <taxon>Bacteria</taxon>
        <taxon>Bacillati</taxon>
        <taxon>Actinomycetota</taxon>
        <taxon>Actinomycetes</taxon>
        <taxon>Actinomycetales</taxon>
        <taxon>Actinomycetaceae</taxon>
        <taxon>Actinobaculum</taxon>
    </lineage>
</organism>
<dbReference type="InterPro" id="IPR015856">
    <property type="entry name" value="ABC_transpr_CbiO/EcfA_su"/>
</dbReference>
<dbReference type="PROSITE" id="PS50893">
    <property type="entry name" value="ABC_TRANSPORTER_2"/>
    <property type="match status" value="1"/>
</dbReference>
<dbReference type="PROSITE" id="PS00211">
    <property type="entry name" value="ABC_TRANSPORTER_1"/>
    <property type="match status" value="1"/>
</dbReference>
<dbReference type="GO" id="GO:0042626">
    <property type="term" value="F:ATPase-coupled transmembrane transporter activity"/>
    <property type="evidence" value="ECO:0007669"/>
    <property type="project" value="TreeGrafter"/>
</dbReference>
<keyword evidence="3" id="KW-0547">Nucleotide-binding</keyword>
<dbReference type="AlphaFoldDB" id="A0A1B9BE43"/>
<evidence type="ECO:0000313" key="5">
    <source>
        <dbReference type="EMBL" id="VDG75297.1"/>
    </source>
</evidence>
<reference evidence="5 6" key="1">
    <citation type="submission" date="2018-11" db="EMBL/GenBank/DDBJ databases">
        <authorList>
            <consortium name="Pathogen Informatics"/>
        </authorList>
    </citation>
    <scope>NUCLEOTIDE SEQUENCE [LARGE SCALE GENOMIC DNA]</scope>
    <source>
        <strain evidence="5 6">NCTC10327</strain>
    </source>
</reference>
<proteinExistence type="inferred from homology"/>
<evidence type="ECO:0000313" key="6">
    <source>
        <dbReference type="Proteomes" id="UP000269974"/>
    </source>
</evidence>
<name>A0A1B9BE43_9ACTO</name>
<dbReference type="OrthoDB" id="9806471at2"/>
<evidence type="ECO:0000256" key="2">
    <source>
        <dbReference type="ARBA" id="ARBA00022448"/>
    </source>
</evidence>
<dbReference type="EC" id="3.6.3.-" evidence="5"/>
<dbReference type="CDD" id="cd03225">
    <property type="entry name" value="ABC_cobalt_CbiO_domain1"/>
    <property type="match status" value="1"/>
</dbReference>
<dbReference type="EMBL" id="UYIO01000001">
    <property type="protein sequence ID" value="VDG75297.1"/>
    <property type="molecule type" value="Genomic_DNA"/>
</dbReference>
<dbReference type="InterPro" id="IPR003593">
    <property type="entry name" value="AAA+_ATPase"/>
</dbReference>
<dbReference type="InterPro" id="IPR017871">
    <property type="entry name" value="ABC_transporter-like_CS"/>
</dbReference>
<comment type="caution">
    <text evidence="5">The sequence shown here is derived from an EMBL/GenBank/DDBJ whole genome shotgun (WGS) entry which is preliminary data.</text>
</comment>
<dbReference type="PANTHER" id="PTHR43553">
    <property type="entry name" value="HEAVY METAL TRANSPORTER"/>
    <property type="match status" value="1"/>
</dbReference>
<dbReference type="Gene3D" id="3.40.50.300">
    <property type="entry name" value="P-loop containing nucleotide triphosphate hydrolases"/>
    <property type="match status" value="1"/>
</dbReference>
<dbReference type="RefSeq" id="WP_065414670.1">
    <property type="nucleotide sequence ID" value="NZ_MASX01000017.1"/>
</dbReference>
<sequence>MIELCNVEVFAGSSTSPETRILGPLSLRSEARRIGIIGPNGSGKSTLCRLLAGIVKPGVGTVTVSASQASQTTGMRGGVAMLFSEPDAQILLPTVLEDVEFSLRDLPRSERTPRALQILERLGITHLRDRLCHTLSGGEKQLLALAAVLATDPHTIVFDEPTTLLDLRNRRRFRELLGSLTQNFVLATHQLDLLDVCERVFVVNSGQIVYDAEPARAVDYYVNEVA</sequence>
<dbReference type="GO" id="GO:0016887">
    <property type="term" value="F:ATP hydrolysis activity"/>
    <property type="evidence" value="ECO:0007669"/>
    <property type="project" value="InterPro"/>
</dbReference>
<gene>
    <name evidence="5" type="primary">bioM</name>
    <name evidence="5" type="ORF">NCTC10327_00027</name>
</gene>
<dbReference type="InterPro" id="IPR027417">
    <property type="entry name" value="P-loop_NTPase"/>
</dbReference>
<protein>
    <submittedName>
        <fullName evidence="5">ABC transporter-like protein</fullName>
        <ecNumber evidence="5">3.6.3.-</ecNumber>
    </submittedName>
</protein>
<keyword evidence="5" id="KW-0378">Hydrolase</keyword>
<accession>A0A1B9BE43</accession>
<dbReference type="SMART" id="SM00382">
    <property type="entry name" value="AAA"/>
    <property type="match status" value="1"/>
</dbReference>
<evidence type="ECO:0000256" key="4">
    <source>
        <dbReference type="ARBA" id="ARBA00022840"/>
    </source>
</evidence>
<evidence type="ECO:0000256" key="3">
    <source>
        <dbReference type="ARBA" id="ARBA00022741"/>
    </source>
</evidence>
<comment type="similarity">
    <text evidence="1">Belongs to the ABC transporter superfamily.</text>
</comment>
<dbReference type="InterPro" id="IPR050095">
    <property type="entry name" value="ECF_ABC_transporter_ATP-bd"/>
</dbReference>